<evidence type="ECO:0000313" key="3">
    <source>
        <dbReference type="Proteomes" id="UP000005408"/>
    </source>
</evidence>
<sequence>MELFLVDQGETFLPNFTACERGFDSRVVFNNWIEDNTDEEIRAGQNVSDNNPDINEQQAAGGDPGYGGDDAMPEINDQDCK</sequence>
<feature type="compositionally biased region" description="Polar residues" evidence="1">
    <location>
        <begin position="45"/>
        <end position="58"/>
    </location>
</feature>
<reference evidence="2" key="1">
    <citation type="submission" date="2022-08" db="UniProtKB">
        <authorList>
            <consortium name="EnsemblMetazoa"/>
        </authorList>
    </citation>
    <scope>IDENTIFICATION</scope>
    <source>
        <strain evidence="2">05x7-T-G4-1.051#20</strain>
    </source>
</reference>
<dbReference type="AlphaFoldDB" id="A0A8W8P2D6"/>
<organism evidence="2 3">
    <name type="scientific">Magallana gigas</name>
    <name type="common">Pacific oyster</name>
    <name type="synonym">Crassostrea gigas</name>
    <dbReference type="NCBI Taxonomy" id="29159"/>
    <lineage>
        <taxon>Eukaryota</taxon>
        <taxon>Metazoa</taxon>
        <taxon>Spiralia</taxon>
        <taxon>Lophotrochozoa</taxon>
        <taxon>Mollusca</taxon>
        <taxon>Bivalvia</taxon>
        <taxon>Autobranchia</taxon>
        <taxon>Pteriomorphia</taxon>
        <taxon>Ostreida</taxon>
        <taxon>Ostreoidea</taxon>
        <taxon>Ostreidae</taxon>
        <taxon>Magallana</taxon>
    </lineage>
</organism>
<evidence type="ECO:0000256" key="1">
    <source>
        <dbReference type="SAM" id="MobiDB-lite"/>
    </source>
</evidence>
<dbReference type="Proteomes" id="UP000005408">
    <property type="component" value="Unassembled WGS sequence"/>
</dbReference>
<name>A0A8W8P2D6_MAGGI</name>
<keyword evidence="3" id="KW-1185">Reference proteome</keyword>
<dbReference type="EnsemblMetazoa" id="G8404.1">
    <property type="protein sequence ID" value="G8404.1:cds"/>
    <property type="gene ID" value="G8404"/>
</dbReference>
<accession>A0A8W8P2D6</accession>
<protein>
    <submittedName>
        <fullName evidence="2">Uncharacterized protein</fullName>
    </submittedName>
</protein>
<evidence type="ECO:0000313" key="2">
    <source>
        <dbReference type="EnsemblMetazoa" id="G8404.1:cds"/>
    </source>
</evidence>
<feature type="region of interest" description="Disordered" evidence="1">
    <location>
        <begin position="43"/>
        <end position="81"/>
    </location>
</feature>
<proteinExistence type="predicted"/>